<dbReference type="GO" id="GO:0016787">
    <property type="term" value="F:hydrolase activity"/>
    <property type="evidence" value="ECO:0007669"/>
    <property type="project" value="UniProtKB-KW"/>
</dbReference>
<keyword evidence="10" id="KW-1185">Reference proteome</keyword>
<evidence type="ECO:0000256" key="2">
    <source>
        <dbReference type="ARBA" id="ARBA00022759"/>
    </source>
</evidence>
<dbReference type="EC" id="3.1.-.-" evidence="5 6"/>
<feature type="domain" description="HD" evidence="8">
    <location>
        <begin position="347"/>
        <end position="440"/>
    </location>
</feature>
<evidence type="ECO:0000256" key="6">
    <source>
        <dbReference type="NCBIfam" id="TIGR03319"/>
    </source>
</evidence>
<evidence type="ECO:0000256" key="7">
    <source>
        <dbReference type="SAM" id="Coils"/>
    </source>
</evidence>
<dbReference type="PROSITE" id="PS50084">
    <property type="entry name" value="KH_TYPE_1"/>
    <property type="match status" value="1"/>
</dbReference>
<dbReference type="InterPro" id="IPR006674">
    <property type="entry name" value="HD_domain"/>
</dbReference>
<dbReference type="GO" id="GO:0005886">
    <property type="term" value="C:plasma membrane"/>
    <property type="evidence" value="ECO:0007669"/>
    <property type="project" value="UniProtKB-SubCell"/>
</dbReference>
<dbReference type="PANTHER" id="PTHR12826:SF15">
    <property type="entry name" value="RIBONUCLEASE Y"/>
    <property type="match status" value="1"/>
</dbReference>
<dbReference type="Pfam" id="PF01966">
    <property type="entry name" value="HD"/>
    <property type="match status" value="1"/>
</dbReference>
<feature type="coiled-coil region" evidence="7">
    <location>
        <begin position="37"/>
        <end position="115"/>
    </location>
</feature>
<dbReference type="Pfam" id="PF12072">
    <property type="entry name" value="RNase_Y_N"/>
    <property type="match status" value="1"/>
</dbReference>
<evidence type="ECO:0000313" key="9">
    <source>
        <dbReference type="EMBL" id="EGF16675.1"/>
    </source>
</evidence>
<dbReference type="InterPro" id="IPR017705">
    <property type="entry name" value="Ribonuclease_Y"/>
</dbReference>
<dbReference type="Pfam" id="PF00013">
    <property type="entry name" value="KH_1"/>
    <property type="match status" value="1"/>
</dbReference>
<keyword evidence="5" id="KW-1133">Transmembrane helix</keyword>
<dbReference type="PROSITE" id="PS51831">
    <property type="entry name" value="HD"/>
    <property type="match status" value="1"/>
</dbReference>
<reference evidence="9 10" key="1">
    <citation type="submission" date="2011-02" db="EMBL/GenBank/DDBJ databases">
        <authorList>
            <person name="Muzny D."/>
            <person name="Qin X."/>
            <person name="Deng J."/>
            <person name="Jiang H."/>
            <person name="Liu Y."/>
            <person name="Qu J."/>
            <person name="Song X.-Z."/>
            <person name="Zhang L."/>
            <person name="Thornton R."/>
            <person name="Coyle M."/>
            <person name="Francisco L."/>
            <person name="Jackson L."/>
            <person name="Javaid M."/>
            <person name="Korchina V."/>
            <person name="Kovar C."/>
            <person name="Mata R."/>
            <person name="Mathew T."/>
            <person name="Ngo R."/>
            <person name="Nguyen L."/>
            <person name="Nguyen N."/>
            <person name="Okwuonu G."/>
            <person name="Ongeri F."/>
            <person name="Pham C."/>
            <person name="Simmons D."/>
            <person name="Wilczek-Boney K."/>
            <person name="Hale W."/>
            <person name="Jakkamsetti A."/>
            <person name="Pham P."/>
            <person name="Ruth R."/>
            <person name="San Lucas F."/>
            <person name="Warren J."/>
            <person name="Zhang J."/>
            <person name="Zhao Z."/>
            <person name="Zhou C."/>
            <person name="Zhu D."/>
            <person name="Lee S."/>
            <person name="Bess C."/>
            <person name="Blankenburg K."/>
            <person name="Forbes L."/>
            <person name="Fu Q."/>
            <person name="Gubbala S."/>
            <person name="Hirani K."/>
            <person name="Jayaseelan J.C."/>
            <person name="Lara F."/>
            <person name="Munidasa M."/>
            <person name="Palculict T."/>
            <person name="Patil S."/>
            <person name="Pu L.-L."/>
            <person name="Saada N."/>
            <person name="Tang L."/>
            <person name="Weissenberger G."/>
            <person name="Zhu Y."/>
            <person name="Hemphill L."/>
            <person name="Shang Y."/>
            <person name="Youmans B."/>
            <person name="Ayvaz T."/>
            <person name="Ross M."/>
            <person name="Santibanez J."/>
            <person name="Aqrawi P."/>
            <person name="Gross S."/>
            <person name="Joshi V."/>
            <person name="Fowler G."/>
            <person name="Nazareth L."/>
            <person name="Reid J."/>
            <person name="Worley K."/>
            <person name="Petrosino J."/>
            <person name="Highlander S."/>
            <person name="Gibbs R."/>
        </authorList>
    </citation>
    <scope>NUCLEOTIDE SEQUENCE [LARGE SCALE GENOMIC DNA]</scope>
    <source>
        <strain evidence="9 10">DSM 19965</strain>
    </source>
</reference>
<dbReference type="InterPro" id="IPR004087">
    <property type="entry name" value="KH_dom"/>
</dbReference>
<accession>F2BVD4</accession>
<dbReference type="HOGENOM" id="CLU_028328_1_0_9"/>
<dbReference type="InterPro" id="IPR022711">
    <property type="entry name" value="RNase_Y_N"/>
</dbReference>
<name>F2BVD4_9FIRM</name>
<comment type="similarity">
    <text evidence="5">Belongs to the RNase Y family.</text>
</comment>
<keyword evidence="5" id="KW-0812">Transmembrane</keyword>
<evidence type="ECO:0000256" key="3">
    <source>
        <dbReference type="ARBA" id="ARBA00022801"/>
    </source>
</evidence>
<keyword evidence="5" id="KW-0472">Membrane</keyword>
<feature type="transmembrane region" description="Helical" evidence="5">
    <location>
        <begin position="13"/>
        <end position="35"/>
    </location>
</feature>
<evidence type="ECO:0000313" key="10">
    <source>
        <dbReference type="Proteomes" id="UP000003503"/>
    </source>
</evidence>
<dbReference type="CDD" id="cd00077">
    <property type="entry name" value="HDc"/>
    <property type="match status" value="1"/>
</dbReference>
<dbReference type="InterPro" id="IPR004088">
    <property type="entry name" value="KH_dom_type_1"/>
</dbReference>
<proteinExistence type="inferred from homology"/>
<dbReference type="NCBIfam" id="TIGR00277">
    <property type="entry name" value="HDIG"/>
    <property type="match status" value="1"/>
</dbReference>
<dbReference type="CDD" id="cd22431">
    <property type="entry name" value="KH-I_RNaseY"/>
    <property type="match status" value="1"/>
</dbReference>
<evidence type="ECO:0000256" key="4">
    <source>
        <dbReference type="ARBA" id="ARBA00022884"/>
    </source>
</evidence>
<dbReference type="InterPro" id="IPR003607">
    <property type="entry name" value="HD/PDEase_dom"/>
</dbReference>
<dbReference type="GO" id="GO:0004521">
    <property type="term" value="F:RNA endonuclease activity"/>
    <property type="evidence" value="ECO:0007669"/>
    <property type="project" value="UniProtKB-UniRule"/>
</dbReference>
<keyword evidence="2 5" id="KW-0255">Endonuclease</keyword>
<dbReference type="GO" id="GO:0006402">
    <property type="term" value="P:mRNA catabolic process"/>
    <property type="evidence" value="ECO:0007669"/>
    <property type="project" value="UniProtKB-UniRule"/>
</dbReference>
<dbReference type="NCBIfam" id="TIGR03319">
    <property type="entry name" value="RNase_Y"/>
    <property type="match status" value="1"/>
</dbReference>
<dbReference type="AlphaFoldDB" id="F2BVD4"/>
<comment type="caution">
    <text evidence="9">The sequence shown here is derived from an EMBL/GenBank/DDBJ whole genome shotgun (WGS) entry which is preliminary data.</text>
</comment>
<evidence type="ECO:0000259" key="8">
    <source>
        <dbReference type="PROSITE" id="PS51831"/>
    </source>
</evidence>
<dbReference type="Proteomes" id="UP000003503">
    <property type="component" value="Unassembled WGS sequence"/>
</dbReference>
<dbReference type="InterPro" id="IPR006675">
    <property type="entry name" value="HDIG_dom"/>
</dbReference>
<keyword evidence="5" id="KW-1003">Cell membrane</keyword>
<keyword evidence="1 5" id="KW-0540">Nuclease</keyword>
<gene>
    <name evidence="9" type="primary">ymdA</name>
    <name evidence="5" type="synonym">rny</name>
    <name evidence="9" type="ORF">HMPREF9083_0151</name>
</gene>
<dbReference type="Gene3D" id="1.10.3210.10">
    <property type="entry name" value="Hypothetical protein af1432"/>
    <property type="match status" value="1"/>
</dbReference>
<dbReference type="eggNOG" id="COG1418">
    <property type="taxonomic scope" value="Bacteria"/>
</dbReference>
<comment type="function">
    <text evidence="5">Endoribonuclease that initiates mRNA decay.</text>
</comment>
<evidence type="ECO:0000256" key="1">
    <source>
        <dbReference type="ARBA" id="ARBA00022722"/>
    </source>
</evidence>
<dbReference type="Gene3D" id="3.30.1370.10">
    <property type="entry name" value="K Homology domain, type 1"/>
    <property type="match status" value="1"/>
</dbReference>
<evidence type="ECO:0000256" key="5">
    <source>
        <dbReference type="HAMAP-Rule" id="MF_00335"/>
    </source>
</evidence>
<dbReference type="STRING" id="888062.HMPREF9083_0151"/>
<dbReference type="SUPFAM" id="SSF109604">
    <property type="entry name" value="HD-domain/PDEase-like"/>
    <property type="match status" value="1"/>
</dbReference>
<dbReference type="GO" id="GO:0003723">
    <property type="term" value="F:RNA binding"/>
    <property type="evidence" value="ECO:0007669"/>
    <property type="project" value="UniProtKB-UniRule"/>
</dbReference>
<dbReference type="EMBL" id="AFBB01000002">
    <property type="protein sequence ID" value="EGF16675.1"/>
    <property type="molecule type" value="Genomic_DNA"/>
</dbReference>
<dbReference type="SUPFAM" id="SSF54791">
    <property type="entry name" value="Eukaryotic type KH-domain (KH-domain type I)"/>
    <property type="match status" value="1"/>
</dbReference>
<dbReference type="RefSeq" id="WP_007555464.1">
    <property type="nucleotide sequence ID" value="NZ_GL878519.1"/>
</dbReference>
<organism evidence="9 10">
    <name type="scientific">Dialister micraerophilus DSM 19965</name>
    <dbReference type="NCBI Taxonomy" id="888062"/>
    <lineage>
        <taxon>Bacteria</taxon>
        <taxon>Bacillati</taxon>
        <taxon>Bacillota</taxon>
        <taxon>Negativicutes</taxon>
        <taxon>Veillonellales</taxon>
        <taxon>Veillonellaceae</taxon>
        <taxon>Dialister</taxon>
    </lineage>
</organism>
<comment type="subcellular location">
    <subcellularLocation>
        <location evidence="5">Cell membrane</location>
        <topology evidence="5">Single-pass membrane protein</topology>
    </subcellularLocation>
</comment>
<dbReference type="SMART" id="SM00322">
    <property type="entry name" value="KH"/>
    <property type="match status" value="1"/>
</dbReference>
<dbReference type="InterPro" id="IPR036612">
    <property type="entry name" value="KH_dom_type_1_sf"/>
</dbReference>
<keyword evidence="7" id="KW-0175">Coiled coil</keyword>
<keyword evidence="3 5" id="KW-0378">Hydrolase</keyword>
<protein>
    <recommendedName>
        <fullName evidence="5 6">Ribonuclease Y</fullName>
        <shortName evidence="5">RNase Y</shortName>
        <ecNumber evidence="5 6">3.1.-.-</ecNumber>
    </recommendedName>
</protein>
<dbReference type="FunFam" id="3.30.1370.10:FF:000006">
    <property type="entry name" value="Ribonuclease Y"/>
    <property type="match status" value="1"/>
</dbReference>
<sequence length="531" mass="59840">MNREVNWLNIDEVLLIIIIGCVIAAFVGVIIGYILRKHLAEAKIGSAEEKAKQISEDAKKMLSSAVHDAETMRKEALVQTREEIHKIREDMEAESRERRDELKCYEQRLVQKENNLDLRSGNLEQRETSLNKREIQVKLQKEKVDDLYLQQEKKLEEISLLSKDEARDMILSRVDDELEHEKAVRIKNAEDEIKEKAETKAREILATVIQRSAADTVSETTVSVVSLPNEEMKGRIIGREGRNIRAIETLTGVDLIIDDTPEAVILSCFDPIRREIARQALESLVKDGRIHPARIEEIVEKTKNDIDKEIKEAGEEAVLECNIGGVHPEMIKMLGRLKFRTSYGQNVLRHSVETAFFASLLADEVGADAEMARRGGLFHDIGKSIDREQEGTHVELGVALAKKYKEPLKVINAIASHHGDTEATCVEAVLVAAADAISAARPGARRETLENYIKRLTKLEDIAKSYPGVDNCYAIQAGRELRVIVKPEKITEDQAIILSHDIVKRIENELQYPGQIKVVTIRETRATGYAK</sequence>
<dbReference type="HAMAP" id="MF_00335">
    <property type="entry name" value="RNase_Y"/>
    <property type="match status" value="1"/>
</dbReference>
<dbReference type="PANTHER" id="PTHR12826">
    <property type="entry name" value="RIBONUCLEASE Y"/>
    <property type="match status" value="1"/>
</dbReference>
<keyword evidence="4 5" id="KW-0694">RNA-binding</keyword>
<dbReference type="SMART" id="SM00471">
    <property type="entry name" value="HDc"/>
    <property type="match status" value="1"/>
</dbReference>